<name>A0A9Q3EIE8_9BASI</name>
<keyword evidence="2" id="KW-1185">Reference proteome</keyword>
<comment type="caution">
    <text evidence="1">The sequence shown here is derived from an EMBL/GenBank/DDBJ whole genome shotgun (WGS) entry which is preliminary data.</text>
</comment>
<evidence type="ECO:0000313" key="1">
    <source>
        <dbReference type="EMBL" id="MBW0518057.1"/>
    </source>
</evidence>
<dbReference type="AlphaFoldDB" id="A0A9Q3EIE8"/>
<gene>
    <name evidence="1" type="ORF">O181_057772</name>
</gene>
<dbReference type="EMBL" id="AVOT02026362">
    <property type="protein sequence ID" value="MBW0518057.1"/>
    <property type="molecule type" value="Genomic_DNA"/>
</dbReference>
<organism evidence="1 2">
    <name type="scientific">Austropuccinia psidii MF-1</name>
    <dbReference type="NCBI Taxonomy" id="1389203"/>
    <lineage>
        <taxon>Eukaryota</taxon>
        <taxon>Fungi</taxon>
        <taxon>Dikarya</taxon>
        <taxon>Basidiomycota</taxon>
        <taxon>Pucciniomycotina</taxon>
        <taxon>Pucciniomycetes</taxon>
        <taxon>Pucciniales</taxon>
        <taxon>Sphaerophragmiaceae</taxon>
        <taxon>Austropuccinia</taxon>
    </lineage>
</organism>
<reference evidence="1" key="1">
    <citation type="submission" date="2021-03" db="EMBL/GenBank/DDBJ databases">
        <title>Draft genome sequence of rust myrtle Austropuccinia psidii MF-1, a brazilian biotype.</title>
        <authorList>
            <person name="Quecine M.C."/>
            <person name="Pachon D.M.R."/>
            <person name="Bonatelli M.L."/>
            <person name="Correr F.H."/>
            <person name="Franceschini L.M."/>
            <person name="Leite T.F."/>
            <person name="Margarido G.R.A."/>
            <person name="Almeida C.A."/>
            <person name="Ferrarezi J.A."/>
            <person name="Labate C.A."/>
        </authorList>
    </citation>
    <scope>NUCLEOTIDE SEQUENCE</scope>
    <source>
        <strain evidence="1">MF-1</strain>
    </source>
</reference>
<dbReference type="Proteomes" id="UP000765509">
    <property type="component" value="Unassembled WGS sequence"/>
</dbReference>
<evidence type="ECO:0000313" key="2">
    <source>
        <dbReference type="Proteomes" id="UP000765509"/>
    </source>
</evidence>
<proteinExistence type="predicted"/>
<protein>
    <submittedName>
        <fullName evidence="1">Uncharacterized protein</fullName>
    </submittedName>
</protein>
<sequence>MYGIDLHNNKDREFTIGDNKHQKFSFLPLKRQIKVRRVAPVNLELERFKSKKLSEAEIGLHLTDKQENELSALSYDCKVAFASDKEPLGVIICH</sequence>
<accession>A0A9Q3EIE8</accession>